<accession>A0ABS5U8W7</accession>
<organism evidence="15 16">
    <name type="scientific">Pelotalea chapellei</name>
    <dbReference type="NCBI Taxonomy" id="44671"/>
    <lineage>
        <taxon>Bacteria</taxon>
        <taxon>Pseudomonadati</taxon>
        <taxon>Thermodesulfobacteriota</taxon>
        <taxon>Desulfuromonadia</taxon>
        <taxon>Geobacterales</taxon>
        <taxon>Geobacteraceae</taxon>
        <taxon>Pelotalea</taxon>
    </lineage>
</organism>
<dbReference type="Pfam" id="PF01225">
    <property type="entry name" value="Mur_ligase"/>
    <property type="match status" value="1"/>
</dbReference>
<keyword evidence="8 10" id="KW-0131">Cell cycle</keyword>
<evidence type="ECO:0000256" key="1">
    <source>
        <dbReference type="ARBA" id="ARBA00022490"/>
    </source>
</evidence>
<dbReference type="HAMAP" id="MF_02019">
    <property type="entry name" value="MurF"/>
    <property type="match status" value="1"/>
</dbReference>
<evidence type="ECO:0000256" key="9">
    <source>
        <dbReference type="ARBA" id="ARBA00023316"/>
    </source>
</evidence>
<protein>
    <recommendedName>
        <fullName evidence="10 11">UDP-N-acetylmuramoyl-tripeptide--D-alanyl-D-alanine ligase</fullName>
        <ecNumber evidence="10 11">6.3.2.10</ecNumber>
    </recommendedName>
    <alternativeName>
        <fullName evidence="10">D-alanyl-D-alanine-adding enzyme</fullName>
    </alternativeName>
</protein>
<keyword evidence="3 10" id="KW-0132">Cell division</keyword>
<dbReference type="InterPro" id="IPR035911">
    <property type="entry name" value="MurE/MurF_N"/>
</dbReference>
<comment type="pathway">
    <text evidence="10 11">Cell wall biogenesis; peptidoglycan biosynthesis.</text>
</comment>
<dbReference type="InterPro" id="IPR036565">
    <property type="entry name" value="Mur-like_cat_sf"/>
</dbReference>
<proteinExistence type="inferred from homology"/>
<sequence length="457" mass="48385">MFTIQEIAAATGGIIKGNPAGEITAVSTDSRSIRPGMLFVPLKGERFDGHDFIEMVVSNGIRAIVAEQAPQGISGEDVTVILVPDTLRALGDLALFHRRHFTPTVIGITGSNGKTTTKEMLAAILEQSRPGLKTEGNLNNLIGLPQMLFKLDARHKWAVLEMGMSEPGEIDRLAEIALPQVGIVLNAFPAHLESMGSVENVARAKGELLLRIEADGYAVVNADDALIDAQPSPPHVRRITFGLGTADVRATQVESLGTGGQRFVLHLGETSQTVALQAFGSHNIYNALAAAAGAYAAGVPPQQICSGLNSFKPYDKRFQLETVAGLVLIDDSYNANPASMKAALAALAGLKGGKRAFVALGDMLELGDDEAELHYALGTQAAGVADRLYLYGKLSKHTAEGARAAGMSASEVVCLQDHESITSDILSRAVSGDFILVKGSRGMRMEKIVEGIKRAIL</sequence>
<dbReference type="SUPFAM" id="SSF53244">
    <property type="entry name" value="MurD-like peptide ligases, peptide-binding domain"/>
    <property type="match status" value="1"/>
</dbReference>
<evidence type="ECO:0000256" key="2">
    <source>
        <dbReference type="ARBA" id="ARBA00022598"/>
    </source>
</evidence>
<evidence type="ECO:0000259" key="12">
    <source>
        <dbReference type="Pfam" id="PF01225"/>
    </source>
</evidence>
<dbReference type="PANTHER" id="PTHR43024:SF1">
    <property type="entry name" value="UDP-N-ACETYLMURAMOYL-TRIPEPTIDE--D-ALANYL-D-ALANINE LIGASE"/>
    <property type="match status" value="1"/>
</dbReference>
<dbReference type="InterPro" id="IPR005863">
    <property type="entry name" value="UDP-N-AcMur_synth"/>
</dbReference>
<comment type="catalytic activity">
    <reaction evidence="10 11">
        <text>D-alanyl-D-alanine + UDP-N-acetyl-alpha-D-muramoyl-L-alanyl-gamma-D-glutamyl-meso-2,6-diaminopimelate + ATP = UDP-N-acetyl-alpha-D-muramoyl-L-alanyl-gamma-D-glutamyl-meso-2,6-diaminopimeloyl-D-alanyl-D-alanine + ADP + phosphate + H(+)</text>
        <dbReference type="Rhea" id="RHEA:28374"/>
        <dbReference type="ChEBI" id="CHEBI:15378"/>
        <dbReference type="ChEBI" id="CHEBI:30616"/>
        <dbReference type="ChEBI" id="CHEBI:43474"/>
        <dbReference type="ChEBI" id="CHEBI:57822"/>
        <dbReference type="ChEBI" id="CHEBI:61386"/>
        <dbReference type="ChEBI" id="CHEBI:83905"/>
        <dbReference type="ChEBI" id="CHEBI:456216"/>
        <dbReference type="EC" id="6.3.2.10"/>
    </reaction>
</comment>
<evidence type="ECO:0000256" key="10">
    <source>
        <dbReference type="HAMAP-Rule" id="MF_02019"/>
    </source>
</evidence>
<keyword evidence="16" id="KW-1185">Reference proteome</keyword>
<keyword evidence="9 10" id="KW-0961">Cell wall biogenesis/degradation</keyword>
<dbReference type="Gene3D" id="3.90.190.20">
    <property type="entry name" value="Mur ligase, C-terminal domain"/>
    <property type="match status" value="1"/>
</dbReference>
<comment type="function">
    <text evidence="10 11">Involved in cell wall formation. Catalyzes the final step in the synthesis of UDP-N-acetylmuramoyl-pentapeptide, the precursor of murein.</text>
</comment>
<comment type="subcellular location">
    <subcellularLocation>
        <location evidence="10 11">Cytoplasm</location>
    </subcellularLocation>
</comment>
<dbReference type="Pfam" id="PF02875">
    <property type="entry name" value="Mur_ligase_C"/>
    <property type="match status" value="1"/>
</dbReference>
<dbReference type="GO" id="GO:0016874">
    <property type="term" value="F:ligase activity"/>
    <property type="evidence" value="ECO:0007669"/>
    <property type="project" value="UniProtKB-KW"/>
</dbReference>
<dbReference type="InterPro" id="IPR004101">
    <property type="entry name" value="Mur_ligase_C"/>
</dbReference>
<evidence type="ECO:0000259" key="13">
    <source>
        <dbReference type="Pfam" id="PF02875"/>
    </source>
</evidence>
<evidence type="ECO:0000259" key="14">
    <source>
        <dbReference type="Pfam" id="PF08245"/>
    </source>
</evidence>
<comment type="similarity">
    <text evidence="10">Belongs to the MurCDEF family. MurF subfamily.</text>
</comment>
<dbReference type="Gene3D" id="3.40.1390.10">
    <property type="entry name" value="MurE/MurF, N-terminal domain"/>
    <property type="match status" value="1"/>
</dbReference>
<evidence type="ECO:0000313" key="16">
    <source>
        <dbReference type="Proteomes" id="UP000784128"/>
    </source>
</evidence>
<evidence type="ECO:0000256" key="6">
    <source>
        <dbReference type="ARBA" id="ARBA00022960"/>
    </source>
</evidence>
<evidence type="ECO:0000256" key="4">
    <source>
        <dbReference type="ARBA" id="ARBA00022741"/>
    </source>
</evidence>
<dbReference type="Pfam" id="PF08245">
    <property type="entry name" value="Mur_ligase_M"/>
    <property type="match status" value="1"/>
</dbReference>
<dbReference type="EC" id="6.3.2.10" evidence="10 11"/>
<evidence type="ECO:0000256" key="11">
    <source>
        <dbReference type="RuleBase" id="RU004136"/>
    </source>
</evidence>
<feature type="domain" description="Mur ligase C-terminal" evidence="13">
    <location>
        <begin position="317"/>
        <end position="441"/>
    </location>
</feature>
<keyword evidence="7 10" id="KW-0573">Peptidoglycan synthesis</keyword>
<dbReference type="InterPro" id="IPR013221">
    <property type="entry name" value="Mur_ligase_cen"/>
</dbReference>
<evidence type="ECO:0000256" key="3">
    <source>
        <dbReference type="ARBA" id="ARBA00022618"/>
    </source>
</evidence>
<feature type="binding site" evidence="10">
    <location>
        <begin position="110"/>
        <end position="116"/>
    </location>
    <ligand>
        <name>ATP</name>
        <dbReference type="ChEBI" id="CHEBI:30616"/>
    </ligand>
</feature>
<reference evidence="15 16" key="1">
    <citation type="submission" date="2021-05" db="EMBL/GenBank/DDBJ databases">
        <title>The draft genome of Geobacter chapellei DSM 13688.</title>
        <authorList>
            <person name="Xu Z."/>
            <person name="Masuda Y."/>
            <person name="Itoh H."/>
            <person name="Senoo K."/>
        </authorList>
    </citation>
    <scope>NUCLEOTIDE SEQUENCE [LARGE SCALE GENOMIC DNA]</scope>
    <source>
        <strain evidence="15 16">DSM 13688</strain>
    </source>
</reference>
<feature type="domain" description="Mur ligase N-terminal catalytic" evidence="12">
    <location>
        <begin position="22"/>
        <end position="96"/>
    </location>
</feature>
<keyword evidence="4 10" id="KW-0547">Nucleotide-binding</keyword>
<dbReference type="SUPFAM" id="SSF63418">
    <property type="entry name" value="MurE/MurF N-terminal domain"/>
    <property type="match status" value="1"/>
</dbReference>
<keyword evidence="2 10" id="KW-0436">Ligase</keyword>
<dbReference type="RefSeq" id="WP_214298611.1">
    <property type="nucleotide sequence ID" value="NZ_JAHDYS010000008.1"/>
</dbReference>
<dbReference type="PANTHER" id="PTHR43024">
    <property type="entry name" value="UDP-N-ACETYLMURAMOYL-TRIPEPTIDE--D-ALANYL-D-ALANINE LIGASE"/>
    <property type="match status" value="1"/>
</dbReference>
<feature type="domain" description="Mur ligase central" evidence="14">
    <location>
        <begin position="108"/>
        <end position="292"/>
    </location>
</feature>
<dbReference type="InterPro" id="IPR000713">
    <property type="entry name" value="Mur_ligase_N"/>
</dbReference>
<dbReference type="Gene3D" id="3.40.1190.10">
    <property type="entry name" value="Mur-like, catalytic domain"/>
    <property type="match status" value="1"/>
</dbReference>
<dbReference type="InterPro" id="IPR036615">
    <property type="entry name" value="Mur_ligase_C_dom_sf"/>
</dbReference>
<comment type="caution">
    <text evidence="15">The sequence shown here is derived from an EMBL/GenBank/DDBJ whole genome shotgun (WGS) entry which is preliminary data.</text>
</comment>
<keyword evidence="5 10" id="KW-0067">ATP-binding</keyword>
<evidence type="ECO:0000256" key="8">
    <source>
        <dbReference type="ARBA" id="ARBA00023306"/>
    </source>
</evidence>
<keyword evidence="1 10" id="KW-0963">Cytoplasm</keyword>
<dbReference type="SUPFAM" id="SSF53623">
    <property type="entry name" value="MurD-like peptide ligases, catalytic domain"/>
    <property type="match status" value="1"/>
</dbReference>
<name>A0ABS5U8W7_9BACT</name>
<evidence type="ECO:0000256" key="5">
    <source>
        <dbReference type="ARBA" id="ARBA00022840"/>
    </source>
</evidence>
<evidence type="ECO:0000313" key="15">
    <source>
        <dbReference type="EMBL" id="MBT1072083.1"/>
    </source>
</evidence>
<dbReference type="NCBIfam" id="TIGR01143">
    <property type="entry name" value="murF"/>
    <property type="match status" value="1"/>
</dbReference>
<dbReference type="Proteomes" id="UP000784128">
    <property type="component" value="Unassembled WGS sequence"/>
</dbReference>
<evidence type="ECO:0000256" key="7">
    <source>
        <dbReference type="ARBA" id="ARBA00022984"/>
    </source>
</evidence>
<gene>
    <name evidence="10" type="primary">murF</name>
    <name evidence="15" type="ORF">KJB30_09835</name>
</gene>
<keyword evidence="6 10" id="KW-0133">Cell shape</keyword>
<dbReference type="EMBL" id="JAHDYS010000008">
    <property type="protein sequence ID" value="MBT1072083.1"/>
    <property type="molecule type" value="Genomic_DNA"/>
</dbReference>
<dbReference type="InterPro" id="IPR051046">
    <property type="entry name" value="MurCDEF_CellWall_CoF430Synth"/>
</dbReference>